<proteinExistence type="predicted"/>
<evidence type="ECO:0000256" key="1">
    <source>
        <dbReference type="SAM" id="Phobius"/>
    </source>
</evidence>
<evidence type="ECO:0000313" key="3">
    <source>
        <dbReference type="Proteomes" id="UP000252355"/>
    </source>
</evidence>
<keyword evidence="1" id="KW-0812">Transmembrane</keyword>
<feature type="transmembrane region" description="Helical" evidence="1">
    <location>
        <begin position="60"/>
        <end position="83"/>
    </location>
</feature>
<keyword evidence="1" id="KW-0472">Membrane</keyword>
<sequence>MAIDKPAAGGAAPLPKSVCPACKTPNDLGSLTCKKCGEIIKKSGKGGKPAQEYDATEGSFSPACVVIPAILILGAVIFFLLAVGRGPKPGTCEYNQAQLGKALWRYNKAHPDSRMTTLNQDELIRPSRGGKPQLKERLTCPVDPTARYEIDTDGVTVICTRCSKKR</sequence>
<comment type="caution">
    <text evidence="2">The sequence shown here is derived from an EMBL/GenBank/DDBJ whole genome shotgun (WGS) entry which is preliminary data.</text>
</comment>
<reference evidence="2 3" key="1">
    <citation type="submission" date="2018-05" db="EMBL/GenBank/DDBJ databases">
        <title>A metagenomic window into the 2 km-deep terrestrial subsurface aquifer revealed taxonomically and functionally diverse microbial community comprising novel uncultured bacterial lineages.</title>
        <authorList>
            <person name="Kadnikov V.V."/>
            <person name="Mardanov A.V."/>
            <person name="Beletsky A.V."/>
            <person name="Banks D."/>
            <person name="Pimenov N.V."/>
            <person name="Frank Y.A."/>
            <person name="Karnachuk O.V."/>
            <person name="Ravin N.V."/>
        </authorList>
    </citation>
    <scope>NUCLEOTIDE SEQUENCE [LARGE SCALE GENOMIC DNA]</scope>
    <source>
        <strain evidence="2">BY5</strain>
    </source>
</reference>
<protein>
    <submittedName>
        <fullName evidence="2">Uncharacterized protein</fullName>
    </submittedName>
</protein>
<dbReference type="Proteomes" id="UP000252355">
    <property type="component" value="Unassembled WGS sequence"/>
</dbReference>
<organism evidence="2 3">
    <name type="scientific">Candidatus Ozemobacter sibiricus</name>
    <dbReference type="NCBI Taxonomy" id="2268124"/>
    <lineage>
        <taxon>Bacteria</taxon>
        <taxon>Candidatus Ozemobacteria</taxon>
        <taxon>Candidatus Ozemobacterales</taxon>
        <taxon>Candidatus Ozemobacteraceae</taxon>
        <taxon>Candidatus Ozemobacter</taxon>
    </lineage>
</organism>
<gene>
    <name evidence="2" type="ORF">OZSIB_2972</name>
</gene>
<keyword evidence="1" id="KW-1133">Transmembrane helix</keyword>
<accession>A0A367ZSF1</accession>
<dbReference type="EMBL" id="QOQW01000005">
    <property type="protein sequence ID" value="RCK80659.1"/>
    <property type="molecule type" value="Genomic_DNA"/>
</dbReference>
<dbReference type="AlphaFoldDB" id="A0A367ZSF1"/>
<name>A0A367ZSF1_9BACT</name>
<evidence type="ECO:0000313" key="2">
    <source>
        <dbReference type="EMBL" id="RCK80659.1"/>
    </source>
</evidence>